<dbReference type="RefSeq" id="WP_284252869.1">
    <property type="nucleotide sequence ID" value="NZ_BSVB01000001.1"/>
</dbReference>
<dbReference type="Proteomes" id="UP001157034">
    <property type="component" value="Unassembled WGS sequence"/>
</dbReference>
<feature type="signal peptide" evidence="2">
    <location>
        <begin position="1"/>
        <end position="23"/>
    </location>
</feature>
<dbReference type="PROSITE" id="PS51257">
    <property type="entry name" value="PROKAR_LIPOPROTEIN"/>
    <property type="match status" value="1"/>
</dbReference>
<accession>A0ABQ6JZV4</accession>
<proteinExistence type="predicted"/>
<evidence type="ECO:0000313" key="4">
    <source>
        <dbReference type="Proteomes" id="UP001157034"/>
    </source>
</evidence>
<keyword evidence="4" id="KW-1185">Reference proteome</keyword>
<feature type="region of interest" description="Disordered" evidence="1">
    <location>
        <begin position="126"/>
        <end position="162"/>
    </location>
</feature>
<name>A0ABQ6JZV4_9MICO</name>
<sequence length="162" mass="15759">MISTRILAAAVAVPAALGLVACAATPTATSSEAAGPAASSSRPAASASGTPAAPSPAADSIGPAGNALDAGGIQDIEDAISSGNTAALEQRFAPQVRIVTAGGGEHQATTAQAVTATGAVESDLTATWDWTLSPPTSPDSGRARTGRCSRPTRSSDGPRPAR</sequence>
<feature type="region of interest" description="Disordered" evidence="1">
    <location>
        <begin position="30"/>
        <end position="70"/>
    </location>
</feature>
<organism evidence="3 4">
    <name type="scientific">Pseudolysinimonas kribbensis</name>
    <dbReference type="NCBI Taxonomy" id="433641"/>
    <lineage>
        <taxon>Bacteria</taxon>
        <taxon>Bacillati</taxon>
        <taxon>Actinomycetota</taxon>
        <taxon>Actinomycetes</taxon>
        <taxon>Micrococcales</taxon>
        <taxon>Microbacteriaceae</taxon>
        <taxon>Pseudolysinimonas</taxon>
    </lineage>
</organism>
<evidence type="ECO:0000313" key="3">
    <source>
        <dbReference type="EMBL" id="GMA93882.1"/>
    </source>
</evidence>
<evidence type="ECO:0000256" key="1">
    <source>
        <dbReference type="SAM" id="MobiDB-lite"/>
    </source>
</evidence>
<gene>
    <name evidence="3" type="ORF">GCM10025881_07060</name>
</gene>
<comment type="caution">
    <text evidence="3">The sequence shown here is derived from an EMBL/GenBank/DDBJ whole genome shotgun (WGS) entry which is preliminary data.</text>
</comment>
<feature type="chain" id="PRO_5046691988" evidence="2">
    <location>
        <begin position="24"/>
        <end position="162"/>
    </location>
</feature>
<feature type="compositionally biased region" description="Low complexity" evidence="1">
    <location>
        <begin position="30"/>
        <end position="65"/>
    </location>
</feature>
<protein>
    <submittedName>
        <fullName evidence="3">Uncharacterized protein</fullName>
    </submittedName>
</protein>
<reference evidence="4" key="1">
    <citation type="journal article" date="2019" name="Int. J. Syst. Evol. Microbiol.">
        <title>The Global Catalogue of Microorganisms (GCM) 10K type strain sequencing project: providing services to taxonomists for standard genome sequencing and annotation.</title>
        <authorList>
            <consortium name="The Broad Institute Genomics Platform"/>
            <consortium name="The Broad Institute Genome Sequencing Center for Infectious Disease"/>
            <person name="Wu L."/>
            <person name="Ma J."/>
        </authorList>
    </citation>
    <scope>NUCLEOTIDE SEQUENCE [LARGE SCALE GENOMIC DNA]</scope>
    <source>
        <strain evidence="4">NBRC 108894</strain>
    </source>
</reference>
<evidence type="ECO:0000256" key="2">
    <source>
        <dbReference type="SAM" id="SignalP"/>
    </source>
</evidence>
<dbReference type="EMBL" id="BSVB01000001">
    <property type="protein sequence ID" value="GMA93882.1"/>
    <property type="molecule type" value="Genomic_DNA"/>
</dbReference>
<keyword evidence="2" id="KW-0732">Signal</keyword>